<proteinExistence type="predicted"/>
<accession>A0A813M7C7</accession>
<evidence type="ECO:0000256" key="3">
    <source>
        <dbReference type="SAM" id="MobiDB-lite"/>
    </source>
</evidence>
<protein>
    <recommendedName>
        <fullName evidence="4">DUF4200 domain-containing protein</fullName>
    </recommendedName>
</protein>
<dbReference type="InterPro" id="IPR051147">
    <property type="entry name" value="CFAP_domain-containing"/>
</dbReference>
<feature type="compositionally biased region" description="Low complexity" evidence="3">
    <location>
        <begin position="395"/>
        <end position="404"/>
    </location>
</feature>
<gene>
    <name evidence="5" type="ORF">IZO911_LOCUS766</name>
    <name evidence="6" type="ORF">KXQ929_LOCUS11338</name>
</gene>
<name>A0A813M7C7_9BILA</name>
<organism evidence="5 7">
    <name type="scientific">Adineta steineri</name>
    <dbReference type="NCBI Taxonomy" id="433720"/>
    <lineage>
        <taxon>Eukaryota</taxon>
        <taxon>Metazoa</taxon>
        <taxon>Spiralia</taxon>
        <taxon>Gnathifera</taxon>
        <taxon>Rotifera</taxon>
        <taxon>Eurotatoria</taxon>
        <taxon>Bdelloidea</taxon>
        <taxon>Adinetida</taxon>
        <taxon>Adinetidae</taxon>
        <taxon>Adineta</taxon>
    </lineage>
</organism>
<evidence type="ECO:0000256" key="2">
    <source>
        <dbReference type="SAM" id="Coils"/>
    </source>
</evidence>
<dbReference type="EMBL" id="CAJNOE010000003">
    <property type="protein sequence ID" value="CAF0714712.1"/>
    <property type="molecule type" value="Genomic_DNA"/>
</dbReference>
<sequence length="458" mass="54686">MSCRAPNLLDYEQSIKLPLLKNLNNTNDNDVKLNLQLLNKYFEVQTLDETLVNCRNEFQTRTEHLQKRKDALHEKEIMFKQRILSYEIYIKELAMKHDRSLRRIDDEKNIIKNKQIEIEVLKNDIEHMQQEKIKLQKILSQYQPHLNLLIQIVDQTDRFHSIDEMIEKFDMLYASYQDILVTIKNSNEELNDVQKQLLLTIENKNNKISFMNNRIHELQQNYTEIQERIEKIRIEISNYQQISTEHLTEVGAISIAIESMFDLVKRYSHRSRKKDLNLDECSLNKLKHIDMFLSDLIYYVDYMNNKQNKILQQEYSNNMKLEQRNVSHQITENIDDNNRWRGPCQIDRRETLIKTIDKHEQQTYFSYKIRGEDDMLYTIQINNINKSDICKAHKSSSSISMISNNKEKKSSSFKIQKSLDTQPRSSTSRSTHTTLKLFHQQSNHEKMLFSTSELINDK</sequence>
<evidence type="ECO:0000313" key="5">
    <source>
        <dbReference type="EMBL" id="CAF0714712.1"/>
    </source>
</evidence>
<evidence type="ECO:0000256" key="1">
    <source>
        <dbReference type="ARBA" id="ARBA00023054"/>
    </source>
</evidence>
<feature type="domain" description="DUF4200" evidence="4">
    <location>
        <begin position="38"/>
        <end position="154"/>
    </location>
</feature>
<feature type="region of interest" description="Disordered" evidence="3">
    <location>
        <begin position="395"/>
        <end position="433"/>
    </location>
</feature>
<dbReference type="EMBL" id="CAJOBB010000556">
    <property type="protein sequence ID" value="CAF3705227.1"/>
    <property type="molecule type" value="Genomic_DNA"/>
</dbReference>
<comment type="caution">
    <text evidence="5">The sequence shown here is derived from an EMBL/GenBank/DDBJ whole genome shotgun (WGS) entry which is preliminary data.</text>
</comment>
<dbReference type="Pfam" id="PF13863">
    <property type="entry name" value="DUF4200"/>
    <property type="match status" value="1"/>
</dbReference>
<evidence type="ECO:0000259" key="4">
    <source>
        <dbReference type="Pfam" id="PF13863"/>
    </source>
</evidence>
<feature type="coiled-coil region" evidence="2">
    <location>
        <begin position="176"/>
        <end position="242"/>
    </location>
</feature>
<evidence type="ECO:0000313" key="6">
    <source>
        <dbReference type="EMBL" id="CAF3705227.1"/>
    </source>
</evidence>
<dbReference type="PANTHER" id="PTHR21683">
    <property type="entry name" value="COILED-COIL DOMAIN-CONTAINING PROTEIN 42 LIKE-2-LIKE-RELATED"/>
    <property type="match status" value="1"/>
</dbReference>
<reference evidence="5" key="1">
    <citation type="submission" date="2021-02" db="EMBL/GenBank/DDBJ databases">
        <authorList>
            <person name="Nowell W R."/>
        </authorList>
    </citation>
    <scope>NUCLEOTIDE SEQUENCE</scope>
</reference>
<dbReference type="PANTHER" id="PTHR21683:SF2">
    <property type="entry name" value="COILED-COIL DOMAIN-CONTAINING PROTEIN 42 LIKE-2-LIKE"/>
    <property type="match status" value="1"/>
</dbReference>
<dbReference type="GO" id="GO:0005856">
    <property type="term" value="C:cytoskeleton"/>
    <property type="evidence" value="ECO:0007669"/>
    <property type="project" value="UniProtKB-ARBA"/>
</dbReference>
<keyword evidence="1 2" id="KW-0175">Coiled coil</keyword>
<dbReference type="Proteomes" id="UP000663860">
    <property type="component" value="Unassembled WGS sequence"/>
</dbReference>
<evidence type="ECO:0000313" key="7">
    <source>
        <dbReference type="Proteomes" id="UP000663860"/>
    </source>
</evidence>
<dbReference type="AlphaFoldDB" id="A0A813M7C7"/>
<feature type="compositionally biased region" description="Low complexity" evidence="3">
    <location>
        <begin position="424"/>
        <end position="433"/>
    </location>
</feature>
<dbReference type="InterPro" id="IPR025252">
    <property type="entry name" value="DUF4200"/>
</dbReference>
<dbReference type="Proteomes" id="UP000663868">
    <property type="component" value="Unassembled WGS sequence"/>
</dbReference>
<feature type="coiled-coil region" evidence="2">
    <location>
        <begin position="104"/>
        <end position="138"/>
    </location>
</feature>